<dbReference type="CDD" id="cd15903">
    <property type="entry name" value="Dicer_PBD"/>
    <property type="match status" value="1"/>
</dbReference>
<dbReference type="AlphaFoldDB" id="A0A8D7ZZ51"/>
<dbReference type="InterPro" id="IPR011545">
    <property type="entry name" value="DEAD/DEAH_box_helicase_dom"/>
</dbReference>
<reference evidence="6" key="1">
    <citation type="submission" date="2021-05" db="EMBL/GenBank/DDBJ databases">
        <authorList>
            <person name="Alioto T."/>
            <person name="Alioto T."/>
            <person name="Gomez Garrido J."/>
        </authorList>
    </citation>
    <scope>NUCLEOTIDE SEQUENCE</scope>
</reference>
<evidence type="ECO:0000313" key="6">
    <source>
        <dbReference type="EMBL" id="CAG6446515.1"/>
    </source>
</evidence>
<dbReference type="GO" id="GO:0003676">
    <property type="term" value="F:nucleic acid binding"/>
    <property type="evidence" value="ECO:0007669"/>
    <property type="project" value="InterPro"/>
</dbReference>
<dbReference type="PANTHER" id="PTHR14074">
    <property type="entry name" value="HELICASE WITH DEATH DOMAIN-RELATED"/>
    <property type="match status" value="1"/>
</dbReference>
<evidence type="ECO:0000256" key="3">
    <source>
        <dbReference type="SAM" id="Coils"/>
    </source>
</evidence>
<feature type="domain" description="Helicase C-terminal" evidence="5">
    <location>
        <begin position="371"/>
        <end position="530"/>
    </location>
</feature>
<dbReference type="Pfam" id="PF00270">
    <property type="entry name" value="DEAD"/>
    <property type="match status" value="1"/>
</dbReference>
<feature type="domain" description="Helicase ATP-binding" evidence="4">
    <location>
        <begin position="21"/>
        <end position="201"/>
    </location>
</feature>
<keyword evidence="2" id="KW-0067">ATP-binding</keyword>
<dbReference type="GO" id="GO:0005524">
    <property type="term" value="F:ATP binding"/>
    <property type="evidence" value="ECO:0007669"/>
    <property type="project" value="UniProtKB-KW"/>
</dbReference>
<feature type="coiled-coil region" evidence="3">
    <location>
        <begin position="184"/>
        <end position="211"/>
    </location>
</feature>
<dbReference type="SUPFAM" id="SSF52540">
    <property type="entry name" value="P-loop containing nucleoside triphosphate hydrolases"/>
    <property type="match status" value="1"/>
</dbReference>
<dbReference type="InterPro" id="IPR014001">
    <property type="entry name" value="Helicase_ATP-bd"/>
</dbReference>
<dbReference type="InterPro" id="IPR001650">
    <property type="entry name" value="Helicase_C-like"/>
</dbReference>
<dbReference type="PROSITE" id="PS51192">
    <property type="entry name" value="HELICASE_ATP_BIND_1"/>
    <property type="match status" value="1"/>
</dbReference>
<name>A0A8D7ZZ51_CULPI</name>
<dbReference type="GO" id="GO:0005737">
    <property type="term" value="C:cytoplasm"/>
    <property type="evidence" value="ECO:0007669"/>
    <property type="project" value="TreeGrafter"/>
</dbReference>
<dbReference type="InterPro" id="IPR051363">
    <property type="entry name" value="RLR_Helicase"/>
</dbReference>
<dbReference type="SMART" id="SM00490">
    <property type="entry name" value="HELICc"/>
    <property type="match status" value="1"/>
</dbReference>
<evidence type="ECO:0000259" key="5">
    <source>
        <dbReference type="PROSITE" id="PS51194"/>
    </source>
</evidence>
<dbReference type="SMART" id="SM00487">
    <property type="entry name" value="DEXDc"/>
    <property type="match status" value="1"/>
</dbReference>
<proteinExistence type="predicted"/>
<dbReference type="Pfam" id="PF00271">
    <property type="entry name" value="Helicase_C"/>
    <property type="match status" value="1"/>
</dbReference>
<accession>A0A8D7ZZ51</accession>
<keyword evidence="3" id="KW-0175">Coiled coil</keyword>
<evidence type="ECO:0000259" key="4">
    <source>
        <dbReference type="PROSITE" id="PS51192"/>
    </source>
</evidence>
<dbReference type="Gene3D" id="3.40.50.300">
    <property type="entry name" value="P-loop containing nucleotide triphosphate hydrolases"/>
    <property type="match status" value="2"/>
</dbReference>
<dbReference type="EMBL" id="HBUE01007039">
    <property type="protein sequence ID" value="CAG6446515.1"/>
    <property type="molecule type" value="Transcribed_RNA"/>
</dbReference>
<dbReference type="PANTHER" id="PTHR14074:SF16">
    <property type="entry name" value="ANTIVIRAL INNATE IMMUNE RESPONSE RECEPTOR RIG-I"/>
    <property type="match status" value="1"/>
</dbReference>
<evidence type="ECO:0000256" key="2">
    <source>
        <dbReference type="ARBA" id="ARBA00022840"/>
    </source>
</evidence>
<dbReference type="CDD" id="cd18034">
    <property type="entry name" value="DEXHc_dicer"/>
    <property type="match status" value="1"/>
</dbReference>
<organism evidence="6">
    <name type="scientific">Culex pipiens</name>
    <name type="common">House mosquito</name>
    <dbReference type="NCBI Taxonomy" id="7175"/>
    <lineage>
        <taxon>Eukaryota</taxon>
        <taxon>Metazoa</taxon>
        <taxon>Ecdysozoa</taxon>
        <taxon>Arthropoda</taxon>
        <taxon>Hexapoda</taxon>
        <taxon>Insecta</taxon>
        <taxon>Pterygota</taxon>
        <taxon>Neoptera</taxon>
        <taxon>Endopterygota</taxon>
        <taxon>Diptera</taxon>
        <taxon>Nematocera</taxon>
        <taxon>Culicoidea</taxon>
        <taxon>Culicidae</taxon>
        <taxon>Culicinae</taxon>
        <taxon>Culicini</taxon>
        <taxon>Culex</taxon>
        <taxon>Culex</taxon>
    </lineage>
</organism>
<dbReference type="PROSITE" id="PS51194">
    <property type="entry name" value="HELICASE_CTER"/>
    <property type="match status" value="1"/>
</dbReference>
<protein>
    <submittedName>
        <fullName evidence="6">Endoribonuclease dcr-1</fullName>
    </submittedName>
</protein>
<dbReference type="InterPro" id="IPR027417">
    <property type="entry name" value="P-loop_NTPase"/>
</dbReference>
<sequence length="541" mass="62875">MQTIEETQKEDFVPRFYQSQMKDVCIAKNTIVYLPTGAGKTHIALMAIRELGRRGHLEKPLSQGGKRTFFIVNTVALAKQQAEMIGRNVVFKTSVYTSDRDVDTWKQDRWLEEFAKYQIIVCTCQILLDVLKHGYLAMSHINLLVFDECHHGVGDHPMHGIMEQYLRARKEDRPRVIGLSGMLLYKELKMKEQVAQELERLENTFDSTIATVGSYDAYTEVCRFSTDPKEGLLSFHVVQSSDVMRNLQGQINDFINKVALFDLPKLLNQNKSLMRDMPKPKKMITKYFKELIYQFEDLGLFGGAIALLGLIVQFELDKRESDHTMLRLLYRSCITFCENLRHQLENVMQGLEIKKKLTLFSSIKARQLIAQLEGFYKEGRSRKTKTLIFVQRRFSAKVVYHLLKIYFSETENAETILPDFMVGCNGTMPESIEQILSAKKDRRVLERFKKNETNVIVTTNVLEEGIDLQMCNSVIKFDYPETFASYEQSKGRARMKDSTYTVMLDSDKREKFLKKYLLYKEIEEELRRVGRFDLVCQPDSN</sequence>
<keyword evidence="1" id="KW-0547">Nucleotide-binding</keyword>
<evidence type="ECO:0000256" key="1">
    <source>
        <dbReference type="ARBA" id="ARBA00022741"/>
    </source>
</evidence>
<dbReference type="InterPro" id="IPR048513">
    <property type="entry name" value="Dicer_PBD"/>
</dbReference>